<feature type="non-terminal residue" evidence="1">
    <location>
        <position position="1"/>
    </location>
</feature>
<name>A0ACA9S7Y6_9GLOM</name>
<sequence length="53" mass="5949">FWELDGLDANSSLTTLDGLLYNRGMVVKKPSSLRAQGELSSQPNEYTYNNILQ</sequence>
<gene>
    <name evidence="1" type="ORF">RPERSI_LOCUS27920</name>
</gene>
<dbReference type="EMBL" id="CAJVQC010099905">
    <property type="protein sequence ID" value="CAG8830795.1"/>
    <property type="molecule type" value="Genomic_DNA"/>
</dbReference>
<accession>A0ACA9S7Y6</accession>
<feature type="non-terminal residue" evidence="1">
    <location>
        <position position="53"/>
    </location>
</feature>
<comment type="caution">
    <text evidence="1">The sequence shown here is derived from an EMBL/GenBank/DDBJ whole genome shotgun (WGS) entry which is preliminary data.</text>
</comment>
<evidence type="ECO:0000313" key="1">
    <source>
        <dbReference type="EMBL" id="CAG8830795.1"/>
    </source>
</evidence>
<organism evidence="1 2">
    <name type="scientific">Racocetra persica</name>
    <dbReference type="NCBI Taxonomy" id="160502"/>
    <lineage>
        <taxon>Eukaryota</taxon>
        <taxon>Fungi</taxon>
        <taxon>Fungi incertae sedis</taxon>
        <taxon>Mucoromycota</taxon>
        <taxon>Glomeromycotina</taxon>
        <taxon>Glomeromycetes</taxon>
        <taxon>Diversisporales</taxon>
        <taxon>Gigasporaceae</taxon>
        <taxon>Racocetra</taxon>
    </lineage>
</organism>
<proteinExistence type="predicted"/>
<evidence type="ECO:0000313" key="2">
    <source>
        <dbReference type="Proteomes" id="UP000789920"/>
    </source>
</evidence>
<dbReference type="Proteomes" id="UP000789920">
    <property type="component" value="Unassembled WGS sequence"/>
</dbReference>
<keyword evidence="2" id="KW-1185">Reference proteome</keyword>
<protein>
    <submittedName>
        <fullName evidence="1">12995_t:CDS:1</fullName>
    </submittedName>
</protein>
<reference evidence="1" key="1">
    <citation type="submission" date="2021-06" db="EMBL/GenBank/DDBJ databases">
        <authorList>
            <person name="Kallberg Y."/>
            <person name="Tangrot J."/>
            <person name="Rosling A."/>
        </authorList>
    </citation>
    <scope>NUCLEOTIDE SEQUENCE</scope>
    <source>
        <strain evidence="1">MA461A</strain>
    </source>
</reference>